<dbReference type="PANTHER" id="PTHR34071:SF2">
    <property type="entry name" value="FLAVIN-NUCLEOTIDE-BINDING PROTEIN"/>
    <property type="match status" value="1"/>
</dbReference>
<dbReference type="Pfam" id="PF12900">
    <property type="entry name" value="Pyridox_ox_2"/>
    <property type="match status" value="1"/>
</dbReference>
<dbReference type="EMBL" id="AP024747">
    <property type="protein sequence ID" value="BCY24173.1"/>
    <property type="molecule type" value="Genomic_DNA"/>
</dbReference>
<name>A0AAD1NUJ0_9ACTN</name>
<dbReference type="AlphaFoldDB" id="A0AAD1NUJ0"/>
<evidence type="ECO:0008006" key="3">
    <source>
        <dbReference type="Google" id="ProtNLM"/>
    </source>
</evidence>
<gene>
    <name evidence="1" type="ORF">KB1_01630</name>
</gene>
<dbReference type="Proteomes" id="UP000825072">
    <property type="component" value="Chromosome 1"/>
</dbReference>
<dbReference type="InterPro" id="IPR012349">
    <property type="entry name" value="Split_barrel_FMN-bd"/>
</dbReference>
<evidence type="ECO:0000313" key="1">
    <source>
        <dbReference type="EMBL" id="BCY24173.1"/>
    </source>
</evidence>
<accession>A0AAD1NUJ0</accession>
<reference evidence="1" key="1">
    <citation type="submission" date="2021-06" db="EMBL/GenBank/DDBJ databases">
        <title>Genome sequence of Cutibacterium modestum strain KB17-24694.</title>
        <authorList>
            <person name="Dekio I."/>
            <person name="Asahina A."/>
            <person name="Nishida M."/>
        </authorList>
    </citation>
    <scope>NUCLEOTIDE SEQUENCE</scope>
    <source>
        <strain evidence="1">KB17-24694</strain>
    </source>
</reference>
<dbReference type="InterPro" id="IPR024747">
    <property type="entry name" value="Pyridox_Oxase-rel"/>
</dbReference>
<dbReference type="RefSeq" id="WP_002529207.1">
    <property type="nucleotide sequence ID" value="NZ_AP024747.1"/>
</dbReference>
<dbReference type="PANTHER" id="PTHR34071">
    <property type="entry name" value="5-NITROIMIDAZOLE ANTIBIOTICS RESISTANCE PROTEIN, NIMA-FAMILY-RELATED PROTEIN-RELATED"/>
    <property type="match status" value="1"/>
</dbReference>
<dbReference type="SUPFAM" id="SSF50475">
    <property type="entry name" value="FMN-binding split barrel"/>
    <property type="match status" value="1"/>
</dbReference>
<sequence length="214" mass="23317">MIATIRRHPERASHDRDLLNGLLETQSCGVLSSISDNGEPWAVPILHALDGDRILFHGSTGAGLLSHLVAGAPTVYTVFVLDGWVVGHTRFHSSAMYRSATVHGSLADLGGHEKEDALTAFLESIFPGRSTEVRHHSRKEFAATRICALPITSDNWLYKARSHGANEPQEETDAWAGLIPVNHTLGEPVRAPWSNAPLPDSVKRLIGGLDDQPW</sequence>
<dbReference type="Gene3D" id="2.30.110.10">
    <property type="entry name" value="Electron Transport, Fmn-binding Protein, Chain A"/>
    <property type="match status" value="1"/>
</dbReference>
<dbReference type="GeneID" id="92881774"/>
<evidence type="ECO:0000313" key="2">
    <source>
        <dbReference type="Proteomes" id="UP000825072"/>
    </source>
</evidence>
<proteinExistence type="predicted"/>
<protein>
    <recommendedName>
        <fullName evidence="3">Pyridoxamine 5'-phosphate oxidase family protein</fullName>
    </recommendedName>
</protein>
<organism evidence="1 2">
    <name type="scientific">Cutibacterium modestum</name>
    <dbReference type="NCBI Taxonomy" id="2559073"/>
    <lineage>
        <taxon>Bacteria</taxon>
        <taxon>Bacillati</taxon>
        <taxon>Actinomycetota</taxon>
        <taxon>Actinomycetes</taxon>
        <taxon>Propionibacteriales</taxon>
        <taxon>Propionibacteriaceae</taxon>
        <taxon>Cutibacterium</taxon>
    </lineage>
</organism>